<evidence type="ECO:0000313" key="1">
    <source>
        <dbReference type="EMBL" id="KAJ1114219.1"/>
    </source>
</evidence>
<proteinExistence type="predicted"/>
<sequence length="166" mass="17036">MLGARWGATPPLGIQSLSPCAYCLPPAGGPLGATGRGCGPLGATTEDGWAHRTFLGGGYPDTLVGAGTLACPLLPVTIGSPGRKGLQLSRVQCQGAWEGGCPHDLSSTPRWTTSQTLCSLPAAWDGAWQIHYTDGVATRGPGLIAVILEARRSPRGSGTARLGRHI</sequence>
<dbReference type="EMBL" id="JANPWB010000012">
    <property type="protein sequence ID" value="KAJ1114219.1"/>
    <property type="molecule type" value="Genomic_DNA"/>
</dbReference>
<keyword evidence="2" id="KW-1185">Reference proteome</keyword>
<dbReference type="AlphaFoldDB" id="A0AAV7NGG0"/>
<name>A0AAV7NGG0_PLEWA</name>
<dbReference type="Proteomes" id="UP001066276">
    <property type="component" value="Chromosome 8"/>
</dbReference>
<reference evidence="1" key="1">
    <citation type="journal article" date="2022" name="bioRxiv">
        <title>Sequencing and chromosome-scale assembly of the giantPleurodeles waltlgenome.</title>
        <authorList>
            <person name="Brown T."/>
            <person name="Elewa A."/>
            <person name="Iarovenko S."/>
            <person name="Subramanian E."/>
            <person name="Araus A.J."/>
            <person name="Petzold A."/>
            <person name="Susuki M."/>
            <person name="Suzuki K.-i.T."/>
            <person name="Hayashi T."/>
            <person name="Toyoda A."/>
            <person name="Oliveira C."/>
            <person name="Osipova E."/>
            <person name="Leigh N.D."/>
            <person name="Simon A."/>
            <person name="Yun M.H."/>
        </authorList>
    </citation>
    <scope>NUCLEOTIDE SEQUENCE</scope>
    <source>
        <strain evidence="1">20211129_DDA</strain>
        <tissue evidence="1">Liver</tissue>
    </source>
</reference>
<evidence type="ECO:0000313" key="2">
    <source>
        <dbReference type="Proteomes" id="UP001066276"/>
    </source>
</evidence>
<comment type="caution">
    <text evidence="1">The sequence shown here is derived from an EMBL/GenBank/DDBJ whole genome shotgun (WGS) entry which is preliminary data.</text>
</comment>
<organism evidence="1 2">
    <name type="scientific">Pleurodeles waltl</name>
    <name type="common">Iberian ribbed newt</name>
    <dbReference type="NCBI Taxonomy" id="8319"/>
    <lineage>
        <taxon>Eukaryota</taxon>
        <taxon>Metazoa</taxon>
        <taxon>Chordata</taxon>
        <taxon>Craniata</taxon>
        <taxon>Vertebrata</taxon>
        <taxon>Euteleostomi</taxon>
        <taxon>Amphibia</taxon>
        <taxon>Batrachia</taxon>
        <taxon>Caudata</taxon>
        <taxon>Salamandroidea</taxon>
        <taxon>Salamandridae</taxon>
        <taxon>Pleurodelinae</taxon>
        <taxon>Pleurodeles</taxon>
    </lineage>
</organism>
<protein>
    <submittedName>
        <fullName evidence="1">Uncharacterized protein</fullName>
    </submittedName>
</protein>
<accession>A0AAV7NGG0</accession>
<gene>
    <name evidence="1" type="ORF">NDU88_002458</name>
</gene>